<dbReference type="PANTHER" id="PTHR12110">
    <property type="entry name" value="HYDROXYPYRUVATE ISOMERASE"/>
    <property type="match status" value="1"/>
</dbReference>
<accession>A0ABN6Y138</accession>
<dbReference type="SUPFAM" id="SSF51658">
    <property type="entry name" value="Xylose isomerase-like"/>
    <property type="match status" value="1"/>
</dbReference>
<keyword evidence="4" id="KW-1185">Reference proteome</keyword>
<gene>
    <name evidence="3" type="ORF">GCM10025867_18310</name>
</gene>
<dbReference type="InterPro" id="IPR050312">
    <property type="entry name" value="IolE/XylAMocC-like"/>
</dbReference>
<dbReference type="InterPro" id="IPR013022">
    <property type="entry name" value="Xyl_isomerase-like_TIM-brl"/>
</dbReference>
<name>A0ABN6Y138_9MICO</name>
<dbReference type="Proteomes" id="UP001321486">
    <property type="component" value="Chromosome"/>
</dbReference>
<dbReference type="InterPro" id="IPR036237">
    <property type="entry name" value="Xyl_isomerase-like_sf"/>
</dbReference>
<feature type="domain" description="Xylose isomerase-like TIM barrel" evidence="2">
    <location>
        <begin position="40"/>
        <end position="242"/>
    </location>
</feature>
<reference evidence="4" key="1">
    <citation type="journal article" date="2019" name="Int. J. Syst. Evol. Microbiol.">
        <title>The Global Catalogue of Microorganisms (GCM) 10K type strain sequencing project: providing services to taxonomists for standard genome sequencing and annotation.</title>
        <authorList>
            <consortium name="The Broad Institute Genomics Platform"/>
            <consortium name="The Broad Institute Genome Sequencing Center for Infectious Disease"/>
            <person name="Wu L."/>
            <person name="Ma J."/>
        </authorList>
    </citation>
    <scope>NUCLEOTIDE SEQUENCE [LARGE SCALE GENOMIC DNA]</scope>
    <source>
        <strain evidence="4">NBRC 108728</strain>
    </source>
</reference>
<sequence>MTHDIAVHDWSLDRTLGRFRSDSPDAVAADSLALVNLPAALRAHDISVVQFCHFHLPRRDPGYLHDLRDALSESAVRLDTFLVDADNLTHPGTGAADELWVAAQVRDAVALGAERVRVIAGKTRTPDAHASSTAALARLAAQNPEIRVVTENWFDVTSTADDVIRILEPLDDAVGLLIDLGNWTGADKYAELARITRFAETCHAKAHWHGAVMDETDYRRSISTVLEAGYDGPFALVYDGENDDEWAGLAAQRSVVESELA</sequence>
<evidence type="ECO:0000256" key="1">
    <source>
        <dbReference type="ARBA" id="ARBA00023277"/>
    </source>
</evidence>
<dbReference type="Gene3D" id="3.20.20.150">
    <property type="entry name" value="Divalent-metal-dependent TIM barrel enzymes"/>
    <property type="match status" value="1"/>
</dbReference>
<organism evidence="3 4">
    <name type="scientific">Frondihabitans sucicola</name>
    <dbReference type="NCBI Taxonomy" id="1268041"/>
    <lineage>
        <taxon>Bacteria</taxon>
        <taxon>Bacillati</taxon>
        <taxon>Actinomycetota</taxon>
        <taxon>Actinomycetes</taxon>
        <taxon>Micrococcales</taxon>
        <taxon>Microbacteriaceae</taxon>
        <taxon>Frondihabitans</taxon>
    </lineage>
</organism>
<proteinExistence type="predicted"/>
<evidence type="ECO:0000259" key="2">
    <source>
        <dbReference type="Pfam" id="PF01261"/>
    </source>
</evidence>
<protein>
    <submittedName>
        <fullName evidence="3">Sugar phosphate isomerase</fullName>
    </submittedName>
</protein>
<dbReference type="RefSeq" id="WP_286346348.1">
    <property type="nucleotide sequence ID" value="NZ_AP027732.1"/>
</dbReference>
<dbReference type="Pfam" id="PF01261">
    <property type="entry name" value="AP_endonuc_2"/>
    <property type="match status" value="1"/>
</dbReference>
<dbReference type="GO" id="GO:0016853">
    <property type="term" value="F:isomerase activity"/>
    <property type="evidence" value="ECO:0007669"/>
    <property type="project" value="UniProtKB-KW"/>
</dbReference>
<evidence type="ECO:0000313" key="3">
    <source>
        <dbReference type="EMBL" id="BDZ49590.1"/>
    </source>
</evidence>
<evidence type="ECO:0000313" key="4">
    <source>
        <dbReference type="Proteomes" id="UP001321486"/>
    </source>
</evidence>
<keyword evidence="3" id="KW-0413">Isomerase</keyword>
<dbReference type="EMBL" id="AP027732">
    <property type="protein sequence ID" value="BDZ49590.1"/>
    <property type="molecule type" value="Genomic_DNA"/>
</dbReference>
<dbReference type="PANTHER" id="PTHR12110:SF53">
    <property type="entry name" value="BLR5974 PROTEIN"/>
    <property type="match status" value="1"/>
</dbReference>
<keyword evidence="1" id="KW-0119">Carbohydrate metabolism</keyword>